<protein>
    <recommendedName>
        <fullName evidence="3">FAD/NAD(P)-binding domain-containing protein</fullName>
    </recommendedName>
</protein>
<gene>
    <name evidence="1" type="ORF">NTJ_13175</name>
</gene>
<name>A0ABN7B7W3_9HEMI</name>
<accession>A0ABN7B7W3</accession>
<sequence>MKDNLLSSKRPPIYKDVVIIGNGPSGLAMSYLLSGHVPVYNGNSHPDPILDTLLRSNLRPGLPVTQADLLTLAQCLEGRNGATPVGLLVDAMVRPGTDAGLTAAPLLTWNTTRPSLSHVVIGRDRPGGTWQKIDGKTLTLSSSSWMELPGLPFHKSDAGRLADVTEDGVRVTASTVGDYYSEYVQKMGLLRYQKRGIVTGVSEHDDSDEDNDRKVHWVVEGHDHRGRKFVYHSKYIVLACGTNDSPNRLGIPGEDLDWVKHNTRDLDAYLKSLRSTVEDGPVLIVGSGLSSCDGVMTAQCHGASVLHLYRGHGGLAKWLPLTSYPEYHKVHTLMTGKATDRNYAGSSDLRLVGIDSNSKTAILEDGKGGQHCQRVTAVAILVGASADLSFLPRWDLGFDGGPANSKSNPLDVNLSTYELNRLPNAYAIGPLAGDTFVRHVLGGVIAASSHILETPTT</sequence>
<organism evidence="1 2">
    <name type="scientific">Nesidiocoris tenuis</name>
    <dbReference type="NCBI Taxonomy" id="355587"/>
    <lineage>
        <taxon>Eukaryota</taxon>
        <taxon>Metazoa</taxon>
        <taxon>Ecdysozoa</taxon>
        <taxon>Arthropoda</taxon>
        <taxon>Hexapoda</taxon>
        <taxon>Insecta</taxon>
        <taxon>Pterygota</taxon>
        <taxon>Neoptera</taxon>
        <taxon>Paraneoptera</taxon>
        <taxon>Hemiptera</taxon>
        <taxon>Heteroptera</taxon>
        <taxon>Panheteroptera</taxon>
        <taxon>Cimicomorpha</taxon>
        <taxon>Miridae</taxon>
        <taxon>Dicyphina</taxon>
        <taxon>Nesidiocoris</taxon>
    </lineage>
</organism>
<dbReference type="PANTHER" id="PTHR15192">
    <property type="entry name" value="PROTEIN CBG05349"/>
    <property type="match status" value="1"/>
</dbReference>
<reference evidence="1 2" key="1">
    <citation type="submission" date="2023-09" db="EMBL/GenBank/DDBJ databases">
        <title>Nesidiocoris tenuis whole genome shotgun sequence.</title>
        <authorList>
            <person name="Shibata T."/>
            <person name="Shimoda M."/>
            <person name="Kobayashi T."/>
            <person name="Uehara T."/>
        </authorList>
    </citation>
    <scope>NUCLEOTIDE SEQUENCE [LARGE SCALE GENOMIC DNA]</scope>
    <source>
        <strain evidence="1 2">Japan</strain>
    </source>
</reference>
<dbReference type="InterPro" id="IPR036188">
    <property type="entry name" value="FAD/NAD-bd_sf"/>
</dbReference>
<dbReference type="Pfam" id="PF13738">
    <property type="entry name" value="Pyr_redox_3"/>
    <property type="match status" value="1"/>
</dbReference>
<dbReference type="SUPFAM" id="SSF51905">
    <property type="entry name" value="FAD/NAD(P)-binding domain"/>
    <property type="match status" value="2"/>
</dbReference>
<keyword evidence="2" id="KW-1185">Reference proteome</keyword>
<dbReference type="Proteomes" id="UP001307889">
    <property type="component" value="Chromosome 11"/>
</dbReference>
<evidence type="ECO:0000313" key="1">
    <source>
        <dbReference type="EMBL" id="BET00369.1"/>
    </source>
</evidence>
<dbReference type="InterPro" id="IPR029731">
    <property type="entry name" value="OSGIN1/2"/>
</dbReference>
<evidence type="ECO:0000313" key="2">
    <source>
        <dbReference type="Proteomes" id="UP001307889"/>
    </source>
</evidence>
<dbReference type="EMBL" id="AP028919">
    <property type="protein sequence ID" value="BET00369.1"/>
    <property type="molecule type" value="Genomic_DNA"/>
</dbReference>
<dbReference type="Gene3D" id="3.50.50.60">
    <property type="entry name" value="FAD/NAD(P)-binding domain"/>
    <property type="match status" value="1"/>
</dbReference>
<proteinExistence type="predicted"/>
<dbReference type="PANTHER" id="PTHR15192:SF8">
    <property type="entry name" value="FAD_NAD(P)-BINDING DOMAIN-CONTAINING PROTEIN"/>
    <property type="match status" value="1"/>
</dbReference>
<evidence type="ECO:0008006" key="3">
    <source>
        <dbReference type="Google" id="ProtNLM"/>
    </source>
</evidence>